<sequence>MKRRRLTGNTTVLRRWAGSIAVLAAFAGQTALAAPEEADSAQKSGVSPKARSMLEKMSDFLGGQRQFTVQVDGSTEVVLQSGEKVEFNHSSEVRLKRPDKLRSDRRGEKAEMEFYYDGRSFTLYGENNHYYATARAPANIDEAIDAARERLGIEAPAADLLYSKPYDILMEDVVSGTYLGTAFVRGATCHHLAFRGNETDWQIWIDDGPRPVPCKFVITSKKIEGSPEFTAEFSRWNFSPRLGDEVFHFSPPSDAKRIDFLAEEVAQRKQGDKK</sequence>
<evidence type="ECO:0000256" key="2">
    <source>
        <dbReference type="SAM" id="SignalP"/>
    </source>
</evidence>
<dbReference type="InterPro" id="IPR029046">
    <property type="entry name" value="LolA/LolB/LppX"/>
</dbReference>
<organism evidence="3 4">
    <name type="scientific">Archangium violaceum Cb vi76</name>
    <dbReference type="NCBI Taxonomy" id="1406225"/>
    <lineage>
        <taxon>Bacteria</taxon>
        <taxon>Pseudomonadati</taxon>
        <taxon>Myxococcota</taxon>
        <taxon>Myxococcia</taxon>
        <taxon>Myxococcales</taxon>
        <taxon>Cystobacterineae</taxon>
        <taxon>Archangiaceae</taxon>
        <taxon>Archangium</taxon>
    </lineage>
</organism>
<name>A0A084SED3_9BACT</name>
<keyword evidence="1 2" id="KW-0732">Signal</keyword>
<feature type="chain" id="PRO_5001781390" description="DUF2092 domain-containing protein" evidence="2">
    <location>
        <begin position="34"/>
        <end position="274"/>
    </location>
</feature>
<evidence type="ECO:0000256" key="1">
    <source>
        <dbReference type="ARBA" id="ARBA00022729"/>
    </source>
</evidence>
<dbReference type="RefSeq" id="WP_043414218.1">
    <property type="nucleotide sequence ID" value="NZ_JPMI01000423.1"/>
</dbReference>
<dbReference type="AlphaFoldDB" id="A0A084SED3"/>
<dbReference type="SUPFAM" id="SSF89392">
    <property type="entry name" value="Prokaryotic lipoproteins and lipoprotein localization factors"/>
    <property type="match status" value="1"/>
</dbReference>
<feature type="signal peptide" evidence="2">
    <location>
        <begin position="1"/>
        <end position="33"/>
    </location>
</feature>
<dbReference type="Gene3D" id="2.50.20.10">
    <property type="entry name" value="Lipoprotein localisation LolA/LolB/LppX"/>
    <property type="match status" value="1"/>
</dbReference>
<proteinExistence type="predicted"/>
<dbReference type="InterPro" id="IPR019207">
    <property type="entry name" value="DUF2092"/>
</dbReference>
<gene>
    <name evidence="3" type="ORF">Q664_51435</name>
</gene>
<evidence type="ECO:0008006" key="5">
    <source>
        <dbReference type="Google" id="ProtNLM"/>
    </source>
</evidence>
<dbReference type="Pfam" id="PF09865">
    <property type="entry name" value="DUF2092"/>
    <property type="match status" value="1"/>
</dbReference>
<evidence type="ECO:0000313" key="3">
    <source>
        <dbReference type="EMBL" id="KFA86818.1"/>
    </source>
</evidence>
<evidence type="ECO:0000313" key="4">
    <source>
        <dbReference type="Proteomes" id="UP000028547"/>
    </source>
</evidence>
<accession>A0A084SED3</accession>
<dbReference type="PIRSF" id="PIRSF012443">
    <property type="entry name" value="UCP012443"/>
    <property type="match status" value="1"/>
</dbReference>
<dbReference type="Proteomes" id="UP000028547">
    <property type="component" value="Unassembled WGS sequence"/>
</dbReference>
<reference evidence="3 4" key="1">
    <citation type="submission" date="2014-07" db="EMBL/GenBank/DDBJ databases">
        <title>Draft Genome Sequence of Gephyronic Acid Producer, Cystobacter violaceus Strain Cb vi76.</title>
        <authorList>
            <person name="Stevens D.C."/>
            <person name="Young J."/>
            <person name="Carmichael R."/>
            <person name="Tan J."/>
            <person name="Taylor R.E."/>
        </authorList>
    </citation>
    <scope>NUCLEOTIDE SEQUENCE [LARGE SCALE GENOMIC DNA]</scope>
    <source>
        <strain evidence="3 4">Cb vi76</strain>
    </source>
</reference>
<dbReference type="EMBL" id="JPMI01000423">
    <property type="protein sequence ID" value="KFA86818.1"/>
    <property type="molecule type" value="Genomic_DNA"/>
</dbReference>
<comment type="caution">
    <text evidence="3">The sequence shown here is derived from an EMBL/GenBank/DDBJ whole genome shotgun (WGS) entry which is preliminary data.</text>
</comment>
<protein>
    <recommendedName>
        <fullName evidence="5">DUF2092 domain-containing protein</fullName>
    </recommendedName>
</protein>